<name>A0ABU3CBY0_9FLAO</name>
<feature type="signal peptide" evidence="1">
    <location>
        <begin position="1"/>
        <end position="18"/>
    </location>
</feature>
<dbReference type="EMBL" id="JAVRHQ010000015">
    <property type="protein sequence ID" value="MDT0643722.1"/>
    <property type="molecule type" value="Genomic_DNA"/>
</dbReference>
<feature type="chain" id="PRO_5045685742" evidence="1">
    <location>
        <begin position="19"/>
        <end position="202"/>
    </location>
</feature>
<gene>
    <name evidence="2" type="ORF">RM553_12840</name>
</gene>
<comment type="caution">
    <text evidence="2">The sequence shown here is derived from an EMBL/GenBank/DDBJ whole genome shotgun (WGS) entry which is preliminary data.</text>
</comment>
<reference evidence="2 3" key="1">
    <citation type="submission" date="2023-09" db="EMBL/GenBank/DDBJ databases">
        <authorList>
            <person name="Rey-Velasco X."/>
        </authorList>
    </citation>
    <scope>NUCLEOTIDE SEQUENCE [LARGE SCALE GENOMIC DNA]</scope>
    <source>
        <strain evidence="2 3">F363</strain>
    </source>
</reference>
<sequence length="202" mass="22705">MRKITLLLALLFVANFYAQDKTLAKVHKVNGIEVYILSEPLRDYDVVFGGDNKIQWTSALTGGLVNASIESKVSKFVKSVQEKSEEENVEFDAIVYSDGKNVSAIKFTEEKTDENERMAEVQKMDGIPLFILSEPVLDYTVEYDKGGGIKWKSLATAGLINNSIEEDVKKYVKKLDGKFKREKIDAIMYADGKEADGIKFRS</sequence>
<evidence type="ECO:0000256" key="1">
    <source>
        <dbReference type="SAM" id="SignalP"/>
    </source>
</evidence>
<protein>
    <submittedName>
        <fullName evidence="2">Uncharacterized protein</fullName>
    </submittedName>
</protein>
<proteinExistence type="predicted"/>
<accession>A0ABU3CBY0</accession>
<evidence type="ECO:0000313" key="3">
    <source>
        <dbReference type="Proteomes" id="UP001262889"/>
    </source>
</evidence>
<keyword evidence="1" id="KW-0732">Signal</keyword>
<evidence type="ECO:0000313" key="2">
    <source>
        <dbReference type="EMBL" id="MDT0643722.1"/>
    </source>
</evidence>
<keyword evidence="3" id="KW-1185">Reference proteome</keyword>
<dbReference type="Proteomes" id="UP001262889">
    <property type="component" value="Unassembled WGS sequence"/>
</dbReference>
<dbReference type="RefSeq" id="WP_311535340.1">
    <property type="nucleotide sequence ID" value="NZ_JAVRHQ010000015.1"/>
</dbReference>
<organism evidence="2 3">
    <name type="scientific">Autumnicola tepida</name>
    <dbReference type="NCBI Taxonomy" id="3075595"/>
    <lineage>
        <taxon>Bacteria</taxon>
        <taxon>Pseudomonadati</taxon>
        <taxon>Bacteroidota</taxon>
        <taxon>Flavobacteriia</taxon>
        <taxon>Flavobacteriales</taxon>
        <taxon>Flavobacteriaceae</taxon>
        <taxon>Autumnicola</taxon>
    </lineage>
</organism>